<dbReference type="Proteomes" id="UP000198816">
    <property type="component" value="Unassembled WGS sequence"/>
</dbReference>
<name>A0A1H2ZXS4_THIRO</name>
<dbReference type="RefSeq" id="WP_093034921.1">
    <property type="nucleotide sequence ID" value="NZ_FNNZ01000017.1"/>
</dbReference>
<evidence type="ECO:0000313" key="2">
    <source>
        <dbReference type="Proteomes" id="UP000198816"/>
    </source>
</evidence>
<keyword evidence="2" id="KW-1185">Reference proteome</keyword>
<dbReference type="Gene3D" id="3.30.70.100">
    <property type="match status" value="1"/>
</dbReference>
<dbReference type="OrthoDB" id="1440627at2"/>
<organism evidence="1 2">
    <name type="scientific">Thiocapsa roseopersicina</name>
    <dbReference type="NCBI Taxonomy" id="1058"/>
    <lineage>
        <taxon>Bacteria</taxon>
        <taxon>Pseudomonadati</taxon>
        <taxon>Pseudomonadota</taxon>
        <taxon>Gammaproteobacteria</taxon>
        <taxon>Chromatiales</taxon>
        <taxon>Chromatiaceae</taxon>
        <taxon>Thiocapsa</taxon>
    </lineage>
</organism>
<dbReference type="STRING" id="1058.SAMN05421783_117106"/>
<dbReference type="PANTHER" id="PTHR39169:SF1">
    <property type="entry name" value="MONOOXYGENASE YDHR-RELATED"/>
    <property type="match status" value="1"/>
</dbReference>
<proteinExistence type="predicted"/>
<protein>
    <submittedName>
        <fullName evidence="1">Putative mono-oxygenase ydhR</fullName>
    </submittedName>
</protein>
<dbReference type="PANTHER" id="PTHR39169">
    <property type="match status" value="1"/>
</dbReference>
<dbReference type="EMBL" id="FNNZ01000017">
    <property type="protein sequence ID" value="SDX22290.1"/>
    <property type="molecule type" value="Genomic_DNA"/>
</dbReference>
<dbReference type="Pfam" id="PF08803">
    <property type="entry name" value="ydhR"/>
    <property type="match status" value="1"/>
</dbReference>
<dbReference type="NCBIfam" id="NF008333">
    <property type="entry name" value="PRK11118.1"/>
    <property type="match status" value="1"/>
</dbReference>
<dbReference type="SUPFAM" id="SSF54909">
    <property type="entry name" value="Dimeric alpha+beta barrel"/>
    <property type="match status" value="1"/>
</dbReference>
<evidence type="ECO:0000313" key="1">
    <source>
        <dbReference type="EMBL" id="SDX22290.1"/>
    </source>
</evidence>
<accession>A0A1H2ZXS4</accession>
<gene>
    <name evidence="1" type="ORF">SAMN05421783_117106</name>
</gene>
<reference evidence="2" key="1">
    <citation type="submission" date="2016-10" db="EMBL/GenBank/DDBJ databases">
        <authorList>
            <person name="Varghese N."/>
            <person name="Submissions S."/>
        </authorList>
    </citation>
    <scope>NUCLEOTIDE SEQUENCE [LARGE SCALE GENOMIC DNA]</scope>
    <source>
        <strain evidence="2">DSM 217</strain>
    </source>
</reference>
<dbReference type="InterPro" id="IPR011008">
    <property type="entry name" value="Dimeric_a/b-barrel"/>
</dbReference>
<sequence length="102" mass="11206">MPILLQIDFPFQGPWGAEMSATMQGLAASIAQEPGLLWKIWTENPETSEAGGIYLFKDRPSAEAYLAMHTERLVGFGVSHVNTKLFEVNRELSAIDRGPIGS</sequence>
<dbReference type="InterPro" id="IPR014910">
    <property type="entry name" value="YdhR"/>
</dbReference>
<dbReference type="AlphaFoldDB" id="A0A1H2ZXS4"/>